<comment type="similarity">
    <text evidence="7">Belongs to the amino acid-polyamine-organocation (APC) superfamily. Polyamine:cation symporter (PHS) (TC 2.A.3.12) family.</text>
</comment>
<evidence type="ECO:0000256" key="9">
    <source>
        <dbReference type="SAM" id="Phobius"/>
    </source>
</evidence>
<feature type="transmembrane region" description="Helical" evidence="9">
    <location>
        <begin position="354"/>
        <end position="374"/>
    </location>
</feature>
<dbReference type="AlphaFoldDB" id="A0ABD3RYH8"/>
<feature type="transmembrane region" description="Helical" evidence="9">
    <location>
        <begin position="147"/>
        <end position="165"/>
    </location>
</feature>
<dbReference type="InterPro" id="IPR044566">
    <property type="entry name" value="RMV1-like"/>
</dbReference>
<protein>
    <recommendedName>
        <fullName evidence="12">Amino acid transporter</fullName>
    </recommendedName>
</protein>
<evidence type="ECO:0000256" key="4">
    <source>
        <dbReference type="ARBA" id="ARBA00022692"/>
    </source>
</evidence>
<feature type="transmembrane region" description="Helical" evidence="9">
    <location>
        <begin position="267"/>
        <end position="289"/>
    </location>
</feature>
<comment type="caution">
    <text evidence="10">The sequence shown here is derived from an EMBL/GenBank/DDBJ whole genome shotgun (WGS) entry which is preliminary data.</text>
</comment>
<dbReference type="PANTHER" id="PTHR45826:SF2">
    <property type="entry name" value="AMINO ACID TRANSPORTER"/>
    <property type="match status" value="1"/>
</dbReference>
<proteinExistence type="inferred from homology"/>
<keyword evidence="2" id="KW-0813">Transport</keyword>
<evidence type="ECO:0008006" key="12">
    <source>
        <dbReference type="Google" id="ProtNLM"/>
    </source>
</evidence>
<evidence type="ECO:0000313" key="10">
    <source>
        <dbReference type="EMBL" id="KAL3817263.1"/>
    </source>
</evidence>
<feature type="transmembrane region" description="Helical" evidence="9">
    <location>
        <begin position="110"/>
        <end position="135"/>
    </location>
</feature>
<keyword evidence="3" id="KW-1003">Cell membrane</keyword>
<feature type="region of interest" description="Disordered" evidence="8">
    <location>
        <begin position="1"/>
        <end position="28"/>
    </location>
</feature>
<keyword evidence="6 9" id="KW-0472">Membrane</keyword>
<dbReference type="Proteomes" id="UP001530377">
    <property type="component" value="Unassembled WGS sequence"/>
</dbReference>
<reference evidence="10 11" key="1">
    <citation type="submission" date="2024-10" db="EMBL/GenBank/DDBJ databases">
        <title>Updated reference genomes for cyclostephanoid diatoms.</title>
        <authorList>
            <person name="Roberts W.R."/>
            <person name="Alverson A.J."/>
        </authorList>
    </citation>
    <scope>NUCLEOTIDE SEQUENCE [LARGE SCALE GENOMIC DNA]</scope>
    <source>
        <strain evidence="10 11">AJA228-03</strain>
    </source>
</reference>
<evidence type="ECO:0000256" key="5">
    <source>
        <dbReference type="ARBA" id="ARBA00022989"/>
    </source>
</evidence>
<name>A0ABD3RYH8_9STRA</name>
<dbReference type="Gene3D" id="1.20.1740.10">
    <property type="entry name" value="Amino acid/polyamine transporter I"/>
    <property type="match status" value="1"/>
</dbReference>
<feature type="transmembrane region" description="Helical" evidence="9">
    <location>
        <begin position="309"/>
        <end position="333"/>
    </location>
</feature>
<feature type="transmembrane region" description="Helical" evidence="9">
    <location>
        <begin position="413"/>
        <end position="431"/>
    </location>
</feature>
<dbReference type="Pfam" id="PF13520">
    <property type="entry name" value="AA_permease_2"/>
    <property type="match status" value="1"/>
</dbReference>
<evidence type="ECO:0000256" key="6">
    <source>
        <dbReference type="ARBA" id="ARBA00023136"/>
    </source>
</evidence>
<sequence length="483" mass="52974">MVWRKRGTAQRQIEKERETKQEGDGGWALPREVAKKKERVGGGGPFGAEPSIRAGGNMYAIIGFALMPLLWSLPECVMTYELSSSYPCDSGGVRFTEEAFGETTGLLVGYLGWISGVANTASLPSLLLSYVLSQFFPDVQSTDEDVVEHYGIMVCITLAFAYVNYRGLGVVGPAVIVIFFVSMTPFLLMVVIGLPRVDPRKWLQTPVPITSESSDDIPFTGRGWFPLVYPAGIAFRPFVNNLYWNFNGFDQASHYSRMVAKGTLRNGVGGSLVLVSLAYLLPIMIATGATDIEQDDWTNGSFAVAGSEIGGRWLGVSLLALFFSGMSADSIGIQGLADRGQLPSIFRHRSRHDTPTYALLLGVALILALLPLPFGTIIELANFTFCISVSIEFMSFVQLRIISGESAKFRKTLYSVMLILPFVYNITVMLTASYTTYIYAAIVAVFGVMIILARGHLIDEEVLQTRLDEMENARIIANLPILL</sequence>
<feature type="transmembrane region" description="Helical" evidence="9">
    <location>
        <begin position="380"/>
        <end position="401"/>
    </location>
</feature>
<dbReference type="GO" id="GO:0005886">
    <property type="term" value="C:plasma membrane"/>
    <property type="evidence" value="ECO:0007669"/>
    <property type="project" value="UniProtKB-SubCell"/>
</dbReference>
<keyword evidence="11" id="KW-1185">Reference proteome</keyword>
<dbReference type="GO" id="GO:0015203">
    <property type="term" value="F:polyamine transmembrane transporter activity"/>
    <property type="evidence" value="ECO:0007669"/>
    <property type="project" value="UniProtKB-ARBA"/>
</dbReference>
<feature type="compositionally biased region" description="Basic and acidic residues" evidence="8">
    <location>
        <begin position="12"/>
        <end position="23"/>
    </location>
</feature>
<feature type="transmembrane region" description="Helical" evidence="9">
    <location>
        <begin position="171"/>
        <end position="194"/>
    </location>
</feature>
<dbReference type="InterPro" id="IPR002293">
    <property type="entry name" value="AA/rel_permease1"/>
</dbReference>
<evidence type="ECO:0000256" key="8">
    <source>
        <dbReference type="SAM" id="MobiDB-lite"/>
    </source>
</evidence>
<evidence type="ECO:0000313" key="11">
    <source>
        <dbReference type="Proteomes" id="UP001530377"/>
    </source>
</evidence>
<accession>A0ABD3RYH8</accession>
<evidence type="ECO:0000256" key="2">
    <source>
        <dbReference type="ARBA" id="ARBA00022448"/>
    </source>
</evidence>
<keyword evidence="4 9" id="KW-0812">Transmembrane</keyword>
<evidence type="ECO:0000256" key="3">
    <source>
        <dbReference type="ARBA" id="ARBA00022475"/>
    </source>
</evidence>
<gene>
    <name evidence="10" type="ORF">ACHAXA_007117</name>
</gene>
<dbReference type="PIRSF" id="PIRSF006060">
    <property type="entry name" value="AA_transporter"/>
    <property type="match status" value="1"/>
</dbReference>
<comment type="subcellular location">
    <subcellularLocation>
        <location evidence="1">Cell membrane</location>
        <topology evidence="1">Multi-pass membrane protein</topology>
    </subcellularLocation>
</comment>
<dbReference type="PANTHER" id="PTHR45826">
    <property type="entry name" value="POLYAMINE TRANSPORTER PUT1"/>
    <property type="match status" value="1"/>
</dbReference>
<evidence type="ECO:0000256" key="1">
    <source>
        <dbReference type="ARBA" id="ARBA00004651"/>
    </source>
</evidence>
<dbReference type="EMBL" id="JALLPB020000112">
    <property type="protein sequence ID" value="KAL3817263.1"/>
    <property type="molecule type" value="Genomic_DNA"/>
</dbReference>
<organism evidence="10 11">
    <name type="scientific">Cyclostephanos tholiformis</name>
    <dbReference type="NCBI Taxonomy" id="382380"/>
    <lineage>
        <taxon>Eukaryota</taxon>
        <taxon>Sar</taxon>
        <taxon>Stramenopiles</taxon>
        <taxon>Ochrophyta</taxon>
        <taxon>Bacillariophyta</taxon>
        <taxon>Coscinodiscophyceae</taxon>
        <taxon>Thalassiosirophycidae</taxon>
        <taxon>Stephanodiscales</taxon>
        <taxon>Stephanodiscaceae</taxon>
        <taxon>Cyclostephanos</taxon>
    </lineage>
</organism>
<evidence type="ECO:0000256" key="7">
    <source>
        <dbReference type="ARBA" id="ARBA00024041"/>
    </source>
</evidence>
<feature type="transmembrane region" description="Helical" evidence="9">
    <location>
        <begin position="437"/>
        <end position="457"/>
    </location>
</feature>
<keyword evidence="5 9" id="KW-1133">Transmembrane helix</keyword>